<dbReference type="EMBL" id="CP001734">
    <property type="protein sequence ID" value="ACV68257.1"/>
    <property type="molecule type" value="Genomic_DNA"/>
</dbReference>
<gene>
    <name evidence="11" type="ordered locus">Dret_0969</name>
</gene>
<dbReference type="PROSITE" id="PS50109">
    <property type="entry name" value="HIS_KIN"/>
    <property type="match status" value="1"/>
</dbReference>
<dbReference type="Pfam" id="PF02518">
    <property type="entry name" value="HATPase_c"/>
    <property type="match status" value="1"/>
</dbReference>
<dbReference type="SMART" id="SM00388">
    <property type="entry name" value="HisKA"/>
    <property type="match status" value="1"/>
</dbReference>
<evidence type="ECO:0000313" key="12">
    <source>
        <dbReference type="Proteomes" id="UP000001052"/>
    </source>
</evidence>
<comment type="catalytic activity">
    <reaction evidence="1">
        <text>ATP + protein L-histidine = ADP + protein N-phospho-L-histidine.</text>
        <dbReference type="EC" id="2.7.13.3"/>
    </reaction>
</comment>
<dbReference type="STRING" id="485915.Dret_0969"/>
<dbReference type="InterPro" id="IPR003661">
    <property type="entry name" value="HisK_dim/P_dom"/>
</dbReference>
<evidence type="ECO:0000256" key="7">
    <source>
        <dbReference type="ARBA" id="ARBA00022840"/>
    </source>
</evidence>
<keyword evidence="9" id="KW-1133">Transmembrane helix</keyword>
<evidence type="ECO:0000256" key="6">
    <source>
        <dbReference type="ARBA" id="ARBA00022777"/>
    </source>
</evidence>
<evidence type="ECO:0000256" key="2">
    <source>
        <dbReference type="ARBA" id="ARBA00012438"/>
    </source>
</evidence>
<reference evidence="12" key="1">
    <citation type="submission" date="2009-09" db="EMBL/GenBank/DDBJ databases">
        <title>The complete chromosome of Desulfohalobium retbaense DSM 5692.</title>
        <authorList>
            <consortium name="US DOE Joint Genome Institute (JGI-PGF)"/>
            <person name="Lucas S."/>
            <person name="Copeland A."/>
            <person name="Lapidus A."/>
            <person name="Glavina del Rio T."/>
            <person name="Dalin E."/>
            <person name="Tice H."/>
            <person name="Bruce D."/>
            <person name="Goodwin L."/>
            <person name="Pitluck S."/>
            <person name="Kyrpides N."/>
            <person name="Mavromatis K."/>
            <person name="Ivanova N."/>
            <person name="Mikhailova N."/>
            <person name="Munk A.C."/>
            <person name="Brettin T."/>
            <person name="Detter J.C."/>
            <person name="Han C."/>
            <person name="Tapia R."/>
            <person name="Larimer F."/>
            <person name="Land M."/>
            <person name="Hauser L."/>
            <person name="Markowitz V."/>
            <person name="Cheng J.-F."/>
            <person name="Hugenholtz P."/>
            <person name="Woyke T."/>
            <person name="Wu D."/>
            <person name="Spring S."/>
            <person name="Klenk H.-P."/>
            <person name="Eisen J.A."/>
        </authorList>
    </citation>
    <scope>NUCLEOTIDE SEQUENCE [LARGE SCALE GENOMIC DNA]</scope>
    <source>
        <strain evidence="12">DSM 5692</strain>
    </source>
</reference>
<dbReference type="PANTHER" id="PTHR43065:SF10">
    <property type="entry name" value="PEROXIDE STRESS-ACTIVATED HISTIDINE KINASE MAK3"/>
    <property type="match status" value="1"/>
</dbReference>
<dbReference type="SUPFAM" id="SSF47384">
    <property type="entry name" value="Homodimeric domain of signal transducing histidine kinase"/>
    <property type="match status" value="1"/>
</dbReference>
<evidence type="ECO:0000259" key="10">
    <source>
        <dbReference type="PROSITE" id="PS50109"/>
    </source>
</evidence>
<keyword evidence="3" id="KW-0597">Phosphoprotein</keyword>
<dbReference type="Gene3D" id="1.10.287.130">
    <property type="match status" value="1"/>
</dbReference>
<feature type="transmembrane region" description="Helical" evidence="9">
    <location>
        <begin position="217"/>
        <end position="238"/>
    </location>
</feature>
<proteinExistence type="predicted"/>
<evidence type="ECO:0000256" key="8">
    <source>
        <dbReference type="ARBA" id="ARBA00023012"/>
    </source>
</evidence>
<name>C8X1G0_DESRD</name>
<reference evidence="11 12" key="2">
    <citation type="journal article" date="2010" name="Stand. Genomic Sci.">
        <title>Complete genome sequence of Desulfohalobium retbaense type strain (HR(100)).</title>
        <authorList>
            <person name="Spring S."/>
            <person name="Nolan M."/>
            <person name="Lapidus A."/>
            <person name="Glavina Del Rio T."/>
            <person name="Copeland A."/>
            <person name="Tice H."/>
            <person name="Cheng J.F."/>
            <person name="Lucas S."/>
            <person name="Land M."/>
            <person name="Chen F."/>
            <person name="Bruce D."/>
            <person name="Goodwin L."/>
            <person name="Pitluck S."/>
            <person name="Ivanova N."/>
            <person name="Mavromatis K."/>
            <person name="Mikhailova N."/>
            <person name="Pati A."/>
            <person name="Chen A."/>
            <person name="Palaniappan K."/>
            <person name="Hauser L."/>
            <person name="Chang Y.J."/>
            <person name="Jeffries C.D."/>
            <person name="Munk C."/>
            <person name="Kiss H."/>
            <person name="Chain P."/>
            <person name="Han C."/>
            <person name="Brettin T."/>
            <person name="Detter J.C."/>
            <person name="Schuler E."/>
            <person name="Goker M."/>
            <person name="Rohde M."/>
            <person name="Bristow J."/>
            <person name="Eisen J.A."/>
            <person name="Markowitz V."/>
            <person name="Hugenholtz P."/>
            <person name="Kyrpides N.C."/>
            <person name="Klenk H.P."/>
        </authorList>
    </citation>
    <scope>NUCLEOTIDE SEQUENCE [LARGE SCALE GENOMIC DNA]</scope>
    <source>
        <strain evidence="11 12">DSM 5692</strain>
    </source>
</reference>
<keyword evidence="5" id="KW-0547">Nucleotide-binding</keyword>
<dbReference type="AlphaFoldDB" id="C8X1G0"/>
<keyword evidence="4" id="KW-0808">Transferase</keyword>
<accession>C8X1G0</accession>
<dbReference type="InterPro" id="IPR004358">
    <property type="entry name" value="Sig_transdc_His_kin-like_C"/>
</dbReference>
<dbReference type="eggNOG" id="COG4191">
    <property type="taxonomic scope" value="Bacteria"/>
</dbReference>
<dbReference type="InterPro" id="IPR021796">
    <property type="entry name" value="Tll0287-like_dom"/>
</dbReference>
<dbReference type="SUPFAM" id="SSF55874">
    <property type="entry name" value="ATPase domain of HSP90 chaperone/DNA topoisomerase II/histidine kinase"/>
    <property type="match status" value="1"/>
</dbReference>
<dbReference type="CDD" id="cd00075">
    <property type="entry name" value="HATPase"/>
    <property type="match status" value="1"/>
</dbReference>
<evidence type="ECO:0000256" key="9">
    <source>
        <dbReference type="SAM" id="Phobius"/>
    </source>
</evidence>
<keyword evidence="9" id="KW-0472">Membrane</keyword>
<dbReference type="InterPro" id="IPR029016">
    <property type="entry name" value="GAF-like_dom_sf"/>
</dbReference>
<dbReference type="CDD" id="cd00082">
    <property type="entry name" value="HisKA"/>
    <property type="match status" value="1"/>
</dbReference>
<feature type="transmembrane region" description="Helical" evidence="9">
    <location>
        <begin position="12"/>
        <end position="35"/>
    </location>
</feature>
<organism evidence="11 12">
    <name type="scientific">Desulfohalobium retbaense (strain ATCC 49708 / DSM 5692 / JCM 16813 / HR100)</name>
    <dbReference type="NCBI Taxonomy" id="485915"/>
    <lineage>
        <taxon>Bacteria</taxon>
        <taxon>Pseudomonadati</taxon>
        <taxon>Thermodesulfobacteriota</taxon>
        <taxon>Desulfovibrionia</taxon>
        <taxon>Desulfovibrionales</taxon>
        <taxon>Desulfohalobiaceae</taxon>
        <taxon>Desulfohalobium</taxon>
    </lineage>
</organism>
<dbReference type="InterPro" id="IPR005467">
    <property type="entry name" value="His_kinase_dom"/>
</dbReference>
<dbReference type="Pfam" id="PF00512">
    <property type="entry name" value="HisKA"/>
    <property type="match status" value="1"/>
</dbReference>
<dbReference type="PANTHER" id="PTHR43065">
    <property type="entry name" value="SENSOR HISTIDINE KINASE"/>
    <property type="match status" value="1"/>
</dbReference>
<dbReference type="GO" id="GO:0000155">
    <property type="term" value="F:phosphorelay sensor kinase activity"/>
    <property type="evidence" value="ECO:0007669"/>
    <property type="project" value="InterPro"/>
</dbReference>
<dbReference type="Gene3D" id="3.30.565.10">
    <property type="entry name" value="Histidine kinase-like ATPase, C-terminal domain"/>
    <property type="match status" value="1"/>
</dbReference>
<sequence>MRWKTLTIQTKFLIGLGTGALLLGLIFVGILYFHLHALYVSEVSEKSNLILNNVDAVQKYVRTTLRPTMFEELPRQQFIIQAMSSSYISRQVMEGLSAPNNAEYYYRRVAFNARNPDYAPNDFEKELIRYFRSNPKSSHWEGFETLNGQRFYLSARPVTFTKRCMQCHGKPQDAPKELLKKYDTSRGFGHTVGETSGVVCAGFPVQHAVAQIKDTTLGYLMLYLAAMLIFSGMISVYFQRLIVHNLQRLTGVFRRHFPGEREEQLLDKLQDHDEIEELILGTEELAAYLKDTRRQLIDYAENLEHRVAERTHELRLEAQDRHADVHLFVNLLDHLNNSQDTNDLLLKTLELFGRRFKAKQVNYYCLALSNQAFGWPDPNSIAPLPEQWKDFALEGHLHFDGHAVYIPVRSQDQLWGVLSLVWETDPRERHSEEVLLALGQQVGISLENIHALYDLMRQKDLLQSVFDGISDPLLLVDGRGSVLIANSGAQTFLDTDGEQKANPAILRRALGLEGDGEPVLERTLTEGRPWAQDITFPDGRSFWVSVYPLPKFEEVMDRVVVYARENTSEKQMLQQVQRAEKLSAVGKLAAGLAHEINNPLGVILCYVELLRTTVQDDQALSDVQTIEKHAKQAQKVVQDLLNFARRKPSPKGACHINEVVESIVDVFSVQTAAREITLETDLGEGVPTVNGTCSILEQIISNLLMNAMDAVDPAEGRIVIQTRQEAPDTVRVRITDNGPGISKDDMEKIFDPFYTTKSVGAGTGLGLAVVYGLVEELGGRIDVESKAGASFTIRFPASADQ</sequence>
<evidence type="ECO:0000256" key="4">
    <source>
        <dbReference type="ARBA" id="ARBA00022679"/>
    </source>
</evidence>
<evidence type="ECO:0000256" key="5">
    <source>
        <dbReference type="ARBA" id="ARBA00022741"/>
    </source>
</evidence>
<evidence type="ECO:0000256" key="1">
    <source>
        <dbReference type="ARBA" id="ARBA00000085"/>
    </source>
</evidence>
<dbReference type="Gene3D" id="3.30.450.40">
    <property type="match status" value="1"/>
</dbReference>
<evidence type="ECO:0000256" key="3">
    <source>
        <dbReference type="ARBA" id="ARBA00022553"/>
    </source>
</evidence>
<dbReference type="Pfam" id="PF11845">
    <property type="entry name" value="Tll0287-like"/>
    <property type="match status" value="1"/>
</dbReference>
<dbReference type="InterPro" id="IPR035965">
    <property type="entry name" value="PAS-like_dom_sf"/>
</dbReference>
<dbReference type="eggNOG" id="COG2203">
    <property type="taxonomic scope" value="Bacteria"/>
</dbReference>
<dbReference type="RefSeq" id="WP_015751411.1">
    <property type="nucleotide sequence ID" value="NC_013223.1"/>
</dbReference>
<evidence type="ECO:0000313" key="11">
    <source>
        <dbReference type="EMBL" id="ACV68257.1"/>
    </source>
</evidence>
<protein>
    <recommendedName>
        <fullName evidence="2">histidine kinase</fullName>
        <ecNumber evidence="2">2.7.13.3</ecNumber>
    </recommendedName>
</protein>
<feature type="domain" description="Histidine kinase" evidence="10">
    <location>
        <begin position="591"/>
        <end position="799"/>
    </location>
</feature>
<dbReference type="Gene3D" id="3.30.450.20">
    <property type="entry name" value="PAS domain"/>
    <property type="match status" value="1"/>
</dbReference>
<keyword evidence="6 11" id="KW-0418">Kinase</keyword>
<keyword evidence="8" id="KW-0902">Two-component regulatory system</keyword>
<dbReference type="InterPro" id="IPR036097">
    <property type="entry name" value="HisK_dim/P_sf"/>
</dbReference>
<dbReference type="OrthoDB" id="9805967at2"/>
<dbReference type="HOGENOM" id="CLU_018965_0_0_7"/>
<keyword evidence="7" id="KW-0067">ATP-binding</keyword>
<dbReference type="PRINTS" id="PR00344">
    <property type="entry name" value="BCTRLSENSOR"/>
</dbReference>
<dbReference type="KEGG" id="drt:Dret_0969"/>
<dbReference type="SUPFAM" id="SSF55785">
    <property type="entry name" value="PYP-like sensor domain (PAS domain)"/>
    <property type="match status" value="1"/>
</dbReference>
<keyword evidence="12" id="KW-1185">Reference proteome</keyword>
<dbReference type="Proteomes" id="UP000001052">
    <property type="component" value="Chromosome"/>
</dbReference>
<keyword evidence="9" id="KW-0812">Transmembrane</keyword>
<dbReference type="SMART" id="SM00387">
    <property type="entry name" value="HATPase_c"/>
    <property type="match status" value="1"/>
</dbReference>
<dbReference type="InterPro" id="IPR036890">
    <property type="entry name" value="HATPase_C_sf"/>
</dbReference>
<dbReference type="GO" id="GO:0005524">
    <property type="term" value="F:ATP binding"/>
    <property type="evidence" value="ECO:0007669"/>
    <property type="project" value="UniProtKB-KW"/>
</dbReference>
<dbReference type="EC" id="2.7.13.3" evidence="2"/>
<dbReference type="SUPFAM" id="SSF55781">
    <property type="entry name" value="GAF domain-like"/>
    <property type="match status" value="1"/>
</dbReference>
<dbReference type="InterPro" id="IPR003594">
    <property type="entry name" value="HATPase_dom"/>
</dbReference>